<dbReference type="KEGG" id="skr:BRX40_04945"/>
<comment type="subcellular location">
    <subcellularLocation>
        <location evidence="1">Cell membrane</location>
        <topology evidence="1">Multi-pass membrane protein</topology>
    </subcellularLocation>
</comment>
<keyword evidence="2" id="KW-1003">Cell membrane</keyword>
<sequence length="484" mass="51408">MRGFGVTEGEVRRRWQFPVLLFALVWLSCVWFGSWAFNPNSATRLLAATAIVETGDARIDSFADMTIDKAMFDGHVYMDKAPGMTLMALPWVALTNAVTGQTSADVPHRLFDPAAEDFLAVRMRVSVALTSAILTALAAIALLDLGTGITGSRTAGLFGATGFAFGTTIWGWSTTYFGHAPATALIAIALWAVWRGTGGGGHPGRYALIAGLALSWAVVIEHSVVLTGAPVALWALWRIRGWEPRRIGRTLALALAGGIAASLPLLAYNLAVFGHAFQTGYSGVVGFEGMQQGLFGLTYPKPDILWEIVGGKRRGLVWVAPVLVLAPFGIWALLRGPAKRDIGAGAAAGAVIALLYNAAYVYWDGGNATGPRHALPAVAYLAIGLAAFWAGASRAEKWLGGGFLAASVAINLAVTAADVQAPHFYPAPVTQHILPMFLNGDIRTIPNEFWGWSPWVGLGLYFALAGGLVVLLARAWRQEILESA</sequence>
<feature type="transmembrane region" description="Helical" evidence="8">
    <location>
        <begin position="177"/>
        <end position="194"/>
    </location>
</feature>
<gene>
    <name evidence="9" type="ORF">BRX40_04945</name>
    <name evidence="10" type="ORF">CA257_01065</name>
</gene>
<dbReference type="AlphaFoldDB" id="A0A1L6J7H1"/>
<keyword evidence="4" id="KW-0808">Transferase</keyword>
<dbReference type="InterPro" id="IPR050297">
    <property type="entry name" value="LipidA_mod_glycosyltrf_83"/>
</dbReference>
<name>A0A1L6J7H1_9SPHN</name>
<reference evidence="11" key="2">
    <citation type="submission" date="2016-12" db="EMBL/GenBank/DDBJ databases">
        <title>Whole genome sequencing of Sphingomonas sp. ABOJV.</title>
        <authorList>
            <person name="Conlan S."/>
            <person name="Thomas P.J."/>
            <person name="Mullikin J."/>
            <person name="Palmore T.N."/>
            <person name="Frank K.M."/>
            <person name="Segre J.A."/>
        </authorList>
    </citation>
    <scope>NUCLEOTIDE SEQUENCE [LARGE SCALE GENOMIC DNA]</scope>
    <source>
        <strain evidence="11">ABOJV</strain>
    </source>
</reference>
<protein>
    <recommendedName>
        <fullName evidence="13">Glycosyltransferase RgtA/B/C/D-like domain-containing protein</fullName>
    </recommendedName>
</protein>
<feature type="transmembrane region" description="Helical" evidence="8">
    <location>
        <begin position="315"/>
        <end position="334"/>
    </location>
</feature>
<evidence type="ECO:0000256" key="8">
    <source>
        <dbReference type="SAM" id="Phobius"/>
    </source>
</evidence>
<dbReference type="GO" id="GO:0009103">
    <property type="term" value="P:lipopolysaccharide biosynthetic process"/>
    <property type="evidence" value="ECO:0007669"/>
    <property type="project" value="UniProtKB-ARBA"/>
</dbReference>
<feature type="transmembrane region" description="Helical" evidence="8">
    <location>
        <begin position="125"/>
        <end position="143"/>
    </location>
</feature>
<dbReference type="OrthoDB" id="7584929at2"/>
<dbReference type="GO" id="GO:0005886">
    <property type="term" value="C:plasma membrane"/>
    <property type="evidence" value="ECO:0007669"/>
    <property type="project" value="UniProtKB-SubCell"/>
</dbReference>
<reference evidence="10 12" key="3">
    <citation type="submission" date="2018-07" db="EMBL/GenBank/DDBJ databases">
        <title>Genomic and Epidemiologic Investigation of an Indolent Hospital Outbreak.</title>
        <authorList>
            <person name="Johnson R.C."/>
            <person name="Deming C."/>
            <person name="Conlan S."/>
            <person name="Zellmer C.J."/>
            <person name="Michelin A.V."/>
            <person name="Lee-Lin S."/>
            <person name="Thomas P.J."/>
            <person name="Park M."/>
            <person name="Weingarten R.A."/>
            <person name="Less J."/>
            <person name="Dekker J.P."/>
            <person name="Frank K.M."/>
            <person name="Musser K.A."/>
            <person name="Mcquiston J.R."/>
            <person name="Henderson D.K."/>
            <person name="Lau A.F."/>
            <person name="Palmore T.N."/>
            <person name="Segre J.A."/>
        </authorList>
    </citation>
    <scope>NUCLEOTIDE SEQUENCE [LARGE SCALE GENOMIC DNA]</scope>
    <source>
        <strain evidence="10 12">SK-NIH.Env10_0317</strain>
    </source>
</reference>
<feature type="transmembrane region" description="Helical" evidence="8">
    <location>
        <begin position="374"/>
        <end position="391"/>
    </location>
</feature>
<evidence type="ECO:0000313" key="12">
    <source>
        <dbReference type="Proteomes" id="UP000286681"/>
    </source>
</evidence>
<feature type="transmembrane region" description="Helical" evidence="8">
    <location>
        <begin position="251"/>
        <end position="271"/>
    </location>
</feature>
<keyword evidence="11" id="KW-1185">Reference proteome</keyword>
<evidence type="ECO:0000313" key="10">
    <source>
        <dbReference type="EMBL" id="RSV08101.1"/>
    </source>
</evidence>
<feature type="transmembrane region" description="Helical" evidence="8">
    <location>
        <begin position="206"/>
        <end position="239"/>
    </location>
</feature>
<dbReference type="PANTHER" id="PTHR33908:SF11">
    <property type="entry name" value="MEMBRANE PROTEIN"/>
    <property type="match status" value="1"/>
</dbReference>
<evidence type="ECO:0000313" key="11">
    <source>
        <dbReference type="Proteomes" id="UP000185161"/>
    </source>
</evidence>
<dbReference type="PANTHER" id="PTHR33908">
    <property type="entry name" value="MANNOSYLTRANSFERASE YKCB-RELATED"/>
    <property type="match status" value="1"/>
</dbReference>
<dbReference type="GeneID" id="44131903"/>
<proteinExistence type="predicted"/>
<keyword evidence="5 8" id="KW-0812">Transmembrane</keyword>
<evidence type="ECO:0000256" key="1">
    <source>
        <dbReference type="ARBA" id="ARBA00004651"/>
    </source>
</evidence>
<organism evidence="9 11">
    <name type="scientific">Sphingomonas koreensis</name>
    <dbReference type="NCBI Taxonomy" id="93064"/>
    <lineage>
        <taxon>Bacteria</taxon>
        <taxon>Pseudomonadati</taxon>
        <taxon>Pseudomonadota</taxon>
        <taxon>Alphaproteobacteria</taxon>
        <taxon>Sphingomonadales</taxon>
        <taxon>Sphingomonadaceae</taxon>
        <taxon>Sphingomonas</taxon>
    </lineage>
</organism>
<feature type="transmembrane region" description="Helical" evidence="8">
    <location>
        <begin position="398"/>
        <end position="417"/>
    </location>
</feature>
<dbReference type="GO" id="GO:0016763">
    <property type="term" value="F:pentosyltransferase activity"/>
    <property type="evidence" value="ECO:0007669"/>
    <property type="project" value="TreeGrafter"/>
</dbReference>
<evidence type="ECO:0000256" key="4">
    <source>
        <dbReference type="ARBA" id="ARBA00022679"/>
    </source>
</evidence>
<evidence type="ECO:0008006" key="13">
    <source>
        <dbReference type="Google" id="ProtNLM"/>
    </source>
</evidence>
<keyword evidence="7 8" id="KW-0472">Membrane</keyword>
<reference evidence="9" key="1">
    <citation type="submission" date="2016-12" db="EMBL/GenBank/DDBJ databases">
        <title>Whole genome sequencing of Sphingomonas koreensis.</title>
        <authorList>
            <person name="Conlan S."/>
            <person name="Thomas P.J."/>
            <person name="Mullikin J."/>
            <person name="Palmore T.N."/>
            <person name="Frank K.M."/>
            <person name="Segre J.A."/>
        </authorList>
    </citation>
    <scope>NUCLEOTIDE SEQUENCE</scope>
    <source>
        <strain evidence="9">ABOJV</strain>
    </source>
</reference>
<evidence type="ECO:0000256" key="6">
    <source>
        <dbReference type="ARBA" id="ARBA00022989"/>
    </source>
</evidence>
<feature type="transmembrane region" description="Helical" evidence="8">
    <location>
        <begin position="15"/>
        <end position="37"/>
    </location>
</feature>
<keyword evidence="3" id="KW-0328">Glycosyltransferase</keyword>
<dbReference type="STRING" id="93064.BRX40_04945"/>
<evidence type="ECO:0000256" key="5">
    <source>
        <dbReference type="ARBA" id="ARBA00022692"/>
    </source>
</evidence>
<feature type="transmembrane region" description="Helical" evidence="8">
    <location>
        <begin position="455"/>
        <end position="476"/>
    </location>
</feature>
<accession>A0A1L6J7H1</accession>
<keyword evidence="6 8" id="KW-1133">Transmembrane helix</keyword>
<dbReference type="Proteomes" id="UP000286681">
    <property type="component" value="Unassembled WGS sequence"/>
</dbReference>
<evidence type="ECO:0000313" key="9">
    <source>
        <dbReference type="EMBL" id="APR51865.1"/>
    </source>
</evidence>
<evidence type="ECO:0000256" key="7">
    <source>
        <dbReference type="ARBA" id="ARBA00023136"/>
    </source>
</evidence>
<dbReference type="EMBL" id="CP018820">
    <property type="protein sequence ID" value="APR51865.1"/>
    <property type="molecule type" value="Genomic_DNA"/>
</dbReference>
<feature type="transmembrane region" description="Helical" evidence="8">
    <location>
        <begin position="341"/>
        <end position="362"/>
    </location>
</feature>
<dbReference type="EMBL" id="QQWO01000001">
    <property type="protein sequence ID" value="RSV08101.1"/>
    <property type="molecule type" value="Genomic_DNA"/>
</dbReference>
<evidence type="ECO:0000256" key="2">
    <source>
        <dbReference type="ARBA" id="ARBA00022475"/>
    </source>
</evidence>
<evidence type="ECO:0000256" key="3">
    <source>
        <dbReference type="ARBA" id="ARBA00022676"/>
    </source>
</evidence>
<dbReference type="PROSITE" id="PS51257">
    <property type="entry name" value="PROKAR_LIPOPROTEIN"/>
    <property type="match status" value="1"/>
</dbReference>
<dbReference type="RefSeq" id="WP_075150855.1">
    <property type="nucleotide sequence ID" value="NZ_CP018820.1"/>
</dbReference>
<feature type="transmembrane region" description="Helical" evidence="8">
    <location>
        <begin position="155"/>
        <end position="172"/>
    </location>
</feature>
<dbReference type="Proteomes" id="UP000185161">
    <property type="component" value="Chromosome"/>
</dbReference>